<name>A0A7Y0AKR4_9FLAO</name>
<keyword evidence="3" id="KW-1185">Reference proteome</keyword>
<sequence>MTTELAGLSYAVYLSHKGMIHMIQYGLDKLGMETSNHICLFICLAGCICGGLLYRFIIEKPSSKLKYKILRRRSKYETL</sequence>
<dbReference type="Proteomes" id="UP000544054">
    <property type="component" value="Unassembled WGS sequence"/>
</dbReference>
<keyword evidence="1" id="KW-0472">Membrane</keyword>
<proteinExistence type="predicted"/>
<organism evidence="2 3">
    <name type="scientific">Chryseobacterium antibioticum</name>
    <dbReference type="NCBI Taxonomy" id="2728847"/>
    <lineage>
        <taxon>Bacteria</taxon>
        <taxon>Pseudomonadati</taxon>
        <taxon>Bacteroidota</taxon>
        <taxon>Flavobacteriia</taxon>
        <taxon>Flavobacteriales</taxon>
        <taxon>Weeksellaceae</taxon>
        <taxon>Chryseobacterium group</taxon>
        <taxon>Chryseobacterium</taxon>
    </lineage>
</organism>
<comment type="caution">
    <text evidence="2">The sequence shown here is derived from an EMBL/GenBank/DDBJ whole genome shotgun (WGS) entry which is preliminary data.</text>
</comment>
<gene>
    <name evidence="2" type="ORF">HHL23_05205</name>
</gene>
<evidence type="ECO:0000313" key="2">
    <source>
        <dbReference type="EMBL" id="NML69189.1"/>
    </source>
</evidence>
<accession>A0A7Y0AKR4</accession>
<evidence type="ECO:0000313" key="3">
    <source>
        <dbReference type="Proteomes" id="UP000544054"/>
    </source>
</evidence>
<protein>
    <submittedName>
        <fullName evidence="2">Uncharacterized protein</fullName>
    </submittedName>
</protein>
<dbReference type="AlphaFoldDB" id="A0A7Y0AKR4"/>
<feature type="transmembrane region" description="Helical" evidence="1">
    <location>
        <begin position="35"/>
        <end position="58"/>
    </location>
</feature>
<dbReference type="RefSeq" id="WP_169233756.1">
    <property type="nucleotide sequence ID" value="NZ_JABBGI010000005.1"/>
</dbReference>
<dbReference type="EMBL" id="JABBGI010000005">
    <property type="protein sequence ID" value="NML69189.1"/>
    <property type="molecule type" value="Genomic_DNA"/>
</dbReference>
<evidence type="ECO:0000256" key="1">
    <source>
        <dbReference type="SAM" id="Phobius"/>
    </source>
</evidence>
<reference evidence="2 3" key="1">
    <citation type="submission" date="2020-04" db="EMBL/GenBank/DDBJ databases">
        <title>Chryseobacterium sp. RP-3-3 sp. nov., isolated from Jeju soil.</title>
        <authorList>
            <person name="Dahal R.H."/>
        </authorList>
    </citation>
    <scope>NUCLEOTIDE SEQUENCE [LARGE SCALE GENOMIC DNA]</scope>
    <source>
        <strain evidence="2 3">RP-3-3</strain>
    </source>
</reference>
<keyword evidence="1" id="KW-1133">Transmembrane helix</keyword>
<keyword evidence="1" id="KW-0812">Transmembrane</keyword>